<keyword evidence="5" id="KW-0032">Aminotransferase</keyword>
<gene>
    <name evidence="5" type="primary">arnB_2</name>
    <name evidence="5" type="ORF">NCTC12722_02252</name>
</gene>
<dbReference type="EC" id="2.6.1.87" evidence="5"/>
<proteinExistence type="inferred from homology"/>
<comment type="similarity">
    <text evidence="1 4">Belongs to the DegT/DnrJ/EryC1 family.</text>
</comment>
<dbReference type="Gene3D" id="3.40.640.10">
    <property type="entry name" value="Type I PLP-dependent aspartate aminotransferase-like (Major domain)"/>
    <property type="match status" value="1"/>
</dbReference>
<evidence type="ECO:0000256" key="2">
    <source>
        <dbReference type="PIRSR" id="PIRSR000390-1"/>
    </source>
</evidence>
<dbReference type="OrthoDB" id="9768668at2"/>
<evidence type="ECO:0000256" key="1">
    <source>
        <dbReference type="ARBA" id="ARBA00037999"/>
    </source>
</evidence>
<organism evidence="5 6">
    <name type="scientific">Afipia felis</name>
    <name type="common">Cat scratch disease bacillus</name>
    <dbReference type="NCBI Taxonomy" id="1035"/>
    <lineage>
        <taxon>Bacteria</taxon>
        <taxon>Pseudomonadati</taxon>
        <taxon>Pseudomonadota</taxon>
        <taxon>Alphaproteobacteria</taxon>
        <taxon>Hyphomicrobiales</taxon>
        <taxon>Nitrobacteraceae</taxon>
        <taxon>Afipia</taxon>
    </lineage>
</organism>
<sequence length="413" mass="45243">MRYQDAQHIRTSKLGSPPLVAPPVQSKVYAPPANIPFFRPVISEDEIEAVTAVLRSGWLTTGAKAHEFEQKFAAFLGDGVEAVAVNSATAGLHLTAEACGIGPGDEVLVPTLTFTATASVIRYLGAEVVLVDVDQKTRTINLEDAARRITPRCKAIIPVHFGGFPCDTAAVLDFARRHHLQVIEDAAHALPAHRSGRPVGSWETDASVFSFYANKPITTGEGGMIVTRNPDIAARARVMRTHGLNRDAFDRFSKVGASWAYDVVSPGFKYNLTDVAAAIGVVQLGRANTLQSGRQRAAKRYLKRLTGLPLDCPTPAPSDSLHSWHLFPVRLHETARISRDDLIAALTARGIGTSVHYRPLHQMTYWRQRYDFKPNEFPEADRYFAGSVSLPLFPAMADEEVDRVADALQELLE</sequence>
<dbReference type="Proteomes" id="UP000254343">
    <property type="component" value="Unassembled WGS sequence"/>
</dbReference>
<evidence type="ECO:0000256" key="3">
    <source>
        <dbReference type="PIRSR" id="PIRSR000390-2"/>
    </source>
</evidence>
<dbReference type="GO" id="GO:0030170">
    <property type="term" value="F:pyridoxal phosphate binding"/>
    <property type="evidence" value="ECO:0007669"/>
    <property type="project" value="TreeGrafter"/>
</dbReference>
<accession>A0A380WAA4</accession>
<evidence type="ECO:0000313" key="5">
    <source>
        <dbReference type="EMBL" id="SUU85047.1"/>
    </source>
</evidence>
<dbReference type="PANTHER" id="PTHR30244:SF34">
    <property type="entry name" value="DTDP-4-AMINO-4,6-DIDEOXYGALACTOSE TRANSAMINASE"/>
    <property type="match status" value="1"/>
</dbReference>
<feature type="active site" description="Proton acceptor" evidence="2">
    <location>
        <position position="215"/>
    </location>
</feature>
<dbReference type="InterPro" id="IPR000653">
    <property type="entry name" value="DegT/StrS_aminotransferase"/>
</dbReference>
<keyword evidence="5" id="KW-0808">Transferase</keyword>
<dbReference type="PANTHER" id="PTHR30244">
    <property type="entry name" value="TRANSAMINASE"/>
    <property type="match status" value="1"/>
</dbReference>
<evidence type="ECO:0000313" key="6">
    <source>
        <dbReference type="Proteomes" id="UP000254343"/>
    </source>
</evidence>
<keyword evidence="3 4" id="KW-0663">Pyridoxal phosphate</keyword>
<dbReference type="PIRSF" id="PIRSF000390">
    <property type="entry name" value="PLP_StrS"/>
    <property type="match status" value="1"/>
</dbReference>
<dbReference type="GO" id="GO:0099620">
    <property type="term" value="F:UDP-4-amino-4-deoxy-L-arabinose aminotransferase"/>
    <property type="evidence" value="ECO:0007669"/>
    <property type="project" value="UniProtKB-EC"/>
</dbReference>
<dbReference type="InterPro" id="IPR015421">
    <property type="entry name" value="PyrdxlP-dep_Trfase_major"/>
</dbReference>
<name>A0A380WAA4_AFIFE</name>
<dbReference type="EMBL" id="UIGB01000001">
    <property type="protein sequence ID" value="SUU85047.1"/>
    <property type="molecule type" value="Genomic_DNA"/>
</dbReference>
<reference evidence="5 6" key="1">
    <citation type="submission" date="2018-06" db="EMBL/GenBank/DDBJ databases">
        <authorList>
            <consortium name="Pathogen Informatics"/>
            <person name="Doyle S."/>
        </authorList>
    </citation>
    <scope>NUCLEOTIDE SEQUENCE [LARGE SCALE GENOMIC DNA]</scope>
    <source>
        <strain evidence="5 6">NCTC12722</strain>
    </source>
</reference>
<dbReference type="SUPFAM" id="SSF53383">
    <property type="entry name" value="PLP-dependent transferases"/>
    <property type="match status" value="1"/>
</dbReference>
<dbReference type="GO" id="GO:0000271">
    <property type="term" value="P:polysaccharide biosynthetic process"/>
    <property type="evidence" value="ECO:0007669"/>
    <property type="project" value="TreeGrafter"/>
</dbReference>
<evidence type="ECO:0000256" key="4">
    <source>
        <dbReference type="RuleBase" id="RU004508"/>
    </source>
</evidence>
<dbReference type="InterPro" id="IPR015424">
    <property type="entry name" value="PyrdxlP-dep_Trfase"/>
</dbReference>
<protein>
    <submittedName>
        <fullName evidence="5">UDP-4-amino-4-deoxy-L-arabinose--oxoglutarate aminotransferase</fullName>
        <ecNumber evidence="5">2.6.1.87</ecNumber>
    </submittedName>
</protein>
<dbReference type="InterPro" id="IPR015422">
    <property type="entry name" value="PyrdxlP-dep_Trfase_small"/>
</dbReference>
<dbReference type="RefSeq" id="WP_002715872.1">
    <property type="nucleotide sequence ID" value="NZ_UFSI01000001.1"/>
</dbReference>
<dbReference type="Pfam" id="PF01041">
    <property type="entry name" value="DegT_DnrJ_EryC1"/>
    <property type="match status" value="1"/>
</dbReference>
<dbReference type="Gene3D" id="3.90.1150.10">
    <property type="entry name" value="Aspartate Aminotransferase, domain 1"/>
    <property type="match status" value="1"/>
</dbReference>
<feature type="modified residue" description="N6-(pyridoxal phosphate)lysine" evidence="3">
    <location>
        <position position="215"/>
    </location>
</feature>
<dbReference type="AlphaFoldDB" id="A0A380WAA4"/>
<dbReference type="CDD" id="cd00616">
    <property type="entry name" value="AHBA_syn"/>
    <property type="match status" value="1"/>
</dbReference>